<name>S8A9H7_DACHA</name>
<proteinExistence type="predicted"/>
<dbReference type="AlphaFoldDB" id="S8A9H7"/>
<dbReference type="Proteomes" id="UP000015100">
    <property type="component" value="Unassembled WGS sequence"/>
</dbReference>
<reference evidence="2" key="2">
    <citation type="submission" date="2013-04" db="EMBL/GenBank/DDBJ databases">
        <title>Genomic mechanisms accounting for the adaptation to parasitism in nematode-trapping fungi.</title>
        <authorList>
            <person name="Ahren D.G."/>
        </authorList>
    </citation>
    <scope>NUCLEOTIDE SEQUENCE [LARGE SCALE GENOMIC DNA]</scope>
    <source>
        <strain evidence="2">CBS 200.50</strain>
    </source>
</reference>
<accession>S8A9H7</accession>
<dbReference type="HOGENOM" id="CLU_706010_0_0_1"/>
<reference evidence="1 2" key="1">
    <citation type="journal article" date="2013" name="PLoS Genet.">
        <title>Genomic mechanisms accounting for the adaptation to parasitism in nematode-trapping fungi.</title>
        <authorList>
            <person name="Meerupati T."/>
            <person name="Andersson K.M."/>
            <person name="Friman E."/>
            <person name="Kumar D."/>
            <person name="Tunlid A."/>
            <person name="Ahren D."/>
        </authorList>
    </citation>
    <scope>NUCLEOTIDE SEQUENCE [LARGE SCALE GENOMIC DNA]</scope>
    <source>
        <strain evidence="1 2">CBS 200.50</strain>
    </source>
</reference>
<organism evidence="1 2">
    <name type="scientific">Dactylellina haptotyla (strain CBS 200.50)</name>
    <name type="common">Nematode-trapping fungus</name>
    <name type="synonym">Monacrosporium haptotylum</name>
    <dbReference type="NCBI Taxonomy" id="1284197"/>
    <lineage>
        <taxon>Eukaryota</taxon>
        <taxon>Fungi</taxon>
        <taxon>Dikarya</taxon>
        <taxon>Ascomycota</taxon>
        <taxon>Pezizomycotina</taxon>
        <taxon>Orbiliomycetes</taxon>
        <taxon>Orbiliales</taxon>
        <taxon>Orbiliaceae</taxon>
        <taxon>Dactylellina</taxon>
    </lineage>
</organism>
<evidence type="ECO:0000313" key="2">
    <source>
        <dbReference type="Proteomes" id="UP000015100"/>
    </source>
</evidence>
<evidence type="ECO:0000313" key="1">
    <source>
        <dbReference type="EMBL" id="EPS39529.1"/>
    </source>
</evidence>
<sequence>MESQLWRVFNPQARQALPWCDKYENLLSGPLSCYLLNEIRAPEPDLDPFAGLDLPKVKLTDARQTGSPLLSLPLEILYSISDCISDLEDTLSFSLTCRLLLAVALRKLHVELFEQMTGKWINQPLICLGSLTATASDLPDALQCFQFTYNDEQASNPRSVYNQTYRAGSRRHLYYLLECHSTLLTGYDRVQPSTPGVRLNTLTKPQKDTLMLPRMRTPLEKYLERSNSPSWKKRLVERAVLLASGSLRMYPSNIRYALRNTRKKEFFHFECARPLIGELATVFFTHGAQIPLDSAVCIVFMFLISWSPSNLGLEDEMVHRGVSDVHGRWAGDTFDVCRTEEIEDGWTDVAAETVQLLRVYLPRMYRNMHGQDRFGEPSMQGRSRLFRSMGF</sequence>
<protein>
    <submittedName>
        <fullName evidence="1">Uncharacterized protein</fullName>
    </submittedName>
</protein>
<dbReference type="OMA" id="DSAVCIV"/>
<keyword evidence="2" id="KW-1185">Reference proteome</keyword>
<gene>
    <name evidence="1" type="ORF">H072_6659</name>
</gene>
<dbReference type="EMBL" id="AQGS01000467">
    <property type="protein sequence ID" value="EPS39529.1"/>
    <property type="molecule type" value="Genomic_DNA"/>
</dbReference>
<comment type="caution">
    <text evidence="1">The sequence shown here is derived from an EMBL/GenBank/DDBJ whole genome shotgun (WGS) entry which is preliminary data.</text>
</comment>
<dbReference type="OrthoDB" id="2588098at2759"/>